<evidence type="ECO:0000256" key="1">
    <source>
        <dbReference type="SAM" id="MobiDB-lite"/>
    </source>
</evidence>
<gene>
    <name evidence="2" type="ORF">CPOL0286_LOCUS8518</name>
</gene>
<dbReference type="AlphaFoldDB" id="A0A7S4I5K3"/>
<reference evidence="2" key="1">
    <citation type="submission" date="2021-01" db="EMBL/GenBank/DDBJ databases">
        <authorList>
            <person name="Corre E."/>
            <person name="Pelletier E."/>
            <person name="Niang G."/>
            <person name="Scheremetjew M."/>
            <person name="Finn R."/>
            <person name="Kale V."/>
            <person name="Holt S."/>
            <person name="Cochrane G."/>
            <person name="Meng A."/>
            <person name="Brown T."/>
            <person name="Cohen L."/>
        </authorList>
    </citation>
    <scope>NUCLEOTIDE SEQUENCE</scope>
    <source>
        <strain evidence="2">UIO037</strain>
    </source>
</reference>
<feature type="region of interest" description="Disordered" evidence="1">
    <location>
        <begin position="372"/>
        <end position="396"/>
    </location>
</feature>
<accession>A0A7S4I5K3</accession>
<feature type="compositionally biased region" description="Low complexity" evidence="1">
    <location>
        <begin position="57"/>
        <end position="72"/>
    </location>
</feature>
<evidence type="ECO:0008006" key="3">
    <source>
        <dbReference type="Google" id="ProtNLM"/>
    </source>
</evidence>
<sequence>MLALTTDTGTVMGTRLAAAHHTAPAAPAARLHVQIVDRSIVELGAWGVHADGTIEPSSSASRRQASQAVQRSPCAHAKYGDDRHPQRAFAFGGDGARREIGPAMVAMFRSQGYILLKSSADTSFTSQLHTFSTLLNGFDLGTLPGHHPVYGRDTAATAQPHRSKHLLCCQPGHDLLSQANSTLAVPGWQPLLAAFARLQPVFFFAYHFLRRQGPDYEGHRTMDPSSNYLAKVLDIATLSVQDNLADRGATFQNPHWDYANWEPGYVFIDIPLRDVSTGGAPLEIWPGTHTLLYNDTFVQYDAMLRTMRLQENRQYYLCFPEINAMTQLLPSALMLSSFGDMIVRSPAMWHRGTPNRLDESRHMITLAMQAKGKHKGRLATPPTADGRSLRKRHEWG</sequence>
<dbReference type="EMBL" id="HBKO01018742">
    <property type="protein sequence ID" value="CAE2219311.1"/>
    <property type="molecule type" value="Transcribed_RNA"/>
</dbReference>
<evidence type="ECO:0000313" key="2">
    <source>
        <dbReference type="EMBL" id="CAE2219311.1"/>
    </source>
</evidence>
<organism evidence="2">
    <name type="scientific">Prymnesium polylepis</name>
    <dbReference type="NCBI Taxonomy" id="72548"/>
    <lineage>
        <taxon>Eukaryota</taxon>
        <taxon>Haptista</taxon>
        <taxon>Haptophyta</taxon>
        <taxon>Prymnesiophyceae</taxon>
        <taxon>Prymnesiales</taxon>
        <taxon>Prymnesiaceae</taxon>
        <taxon>Prymnesium</taxon>
    </lineage>
</organism>
<feature type="region of interest" description="Disordered" evidence="1">
    <location>
        <begin position="54"/>
        <end position="79"/>
    </location>
</feature>
<proteinExistence type="predicted"/>
<dbReference type="Gene3D" id="2.60.120.620">
    <property type="entry name" value="q2cbj1_9rhob like domain"/>
    <property type="match status" value="1"/>
</dbReference>
<protein>
    <recommendedName>
        <fullName evidence="3">Phytanoyl-CoA dioxygenase</fullName>
    </recommendedName>
</protein>
<dbReference type="SUPFAM" id="SSF51197">
    <property type="entry name" value="Clavaminate synthase-like"/>
    <property type="match status" value="1"/>
</dbReference>
<name>A0A7S4I5K3_9EUKA</name>